<dbReference type="GO" id="GO:0005882">
    <property type="term" value="C:intermediate filament"/>
    <property type="evidence" value="ECO:0007669"/>
    <property type="project" value="UniProtKB-KW"/>
</dbReference>
<dbReference type="Proteomes" id="UP000694521">
    <property type="component" value="Unplaced"/>
</dbReference>
<dbReference type="PANTHER" id="PTHR47051">
    <property type="entry name" value="NESTIN"/>
    <property type="match status" value="1"/>
</dbReference>
<dbReference type="Pfam" id="PF00038">
    <property type="entry name" value="Filament"/>
    <property type="match status" value="1"/>
</dbReference>
<dbReference type="SMART" id="SM01391">
    <property type="entry name" value="Filament"/>
    <property type="match status" value="1"/>
</dbReference>
<dbReference type="InterPro" id="IPR039008">
    <property type="entry name" value="IF_rod_dom"/>
</dbReference>
<dbReference type="GO" id="GO:0031730">
    <property type="term" value="F:CCR5 chemokine receptor binding"/>
    <property type="evidence" value="ECO:0007669"/>
    <property type="project" value="TreeGrafter"/>
</dbReference>
<dbReference type="SUPFAM" id="SSF64593">
    <property type="entry name" value="Intermediate filament protein, coiled coil region"/>
    <property type="match status" value="2"/>
</dbReference>
<feature type="coiled-coil region" evidence="3">
    <location>
        <begin position="17"/>
        <end position="127"/>
    </location>
</feature>
<keyword evidence="1" id="KW-0403">Intermediate filament</keyword>
<dbReference type="PROSITE" id="PS51842">
    <property type="entry name" value="IF_ROD_2"/>
    <property type="match status" value="1"/>
</dbReference>
<evidence type="ECO:0000256" key="3">
    <source>
        <dbReference type="SAM" id="Coils"/>
    </source>
</evidence>
<evidence type="ECO:0000256" key="2">
    <source>
        <dbReference type="ARBA" id="ARBA00023054"/>
    </source>
</evidence>
<dbReference type="Gene3D" id="1.20.5.1160">
    <property type="entry name" value="Vasodilator-stimulated phosphoprotein"/>
    <property type="match status" value="1"/>
</dbReference>
<evidence type="ECO:0000259" key="5">
    <source>
        <dbReference type="PROSITE" id="PS51842"/>
    </source>
</evidence>
<feature type="region of interest" description="Disordered" evidence="4">
    <location>
        <begin position="309"/>
        <end position="370"/>
    </location>
</feature>
<feature type="compositionally biased region" description="Pro residues" evidence="4">
    <location>
        <begin position="345"/>
        <end position="357"/>
    </location>
</feature>
<dbReference type="Gene3D" id="1.20.5.170">
    <property type="match status" value="1"/>
</dbReference>
<name>A0A8B9EY92_ANSCY</name>
<protein>
    <recommendedName>
        <fullName evidence="5">IF rod domain-containing protein</fullName>
    </recommendedName>
</protein>
<evidence type="ECO:0000256" key="4">
    <source>
        <dbReference type="SAM" id="MobiDB-lite"/>
    </source>
</evidence>
<dbReference type="InterPro" id="IPR031211">
    <property type="entry name" value="Nestin"/>
</dbReference>
<dbReference type="PANTHER" id="PTHR47051:SF1">
    <property type="entry name" value="NESTIN"/>
    <property type="match status" value="1"/>
</dbReference>
<keyword evidence="7" id="KW-1185">Reference proteome</keyword>
<evidence type="ECO:0000313" key="7">
    <source>
        <dbReference type="Proteomes" id="UP000694521"/>
    </source>
</evidence>
<organism evidence="6 7">
    <name type="scientific">Anser cygnoides</name>
    <name type="common">Swan goose</name>
    <dbReference type="NCBI Taxonomy" id="8845"/>
    <lineage>
        <taxon>Eukaryota</taxon>
        <taxon>Metazoa</taxon>
        <taxon>Chordata</taxon>
        <taxon>Craniata</taxon>
        <taxon>Vertebrata</taxon>
        <taxon>Euteleostomi</taxon>
        <taxon>Archelosauria</taxon>
        <taxon>Archosauria</taxon>
        <taxon>Dinosauria</taxon>
        <taxon>Saurischia</taxon>
        <taxon>Theropoda</taxon>
        <taxon>Coelurosauria</taxon>
        <taxon>Aves</taxon>
        <taxon>Neognathae</taxon>
        <taxon>Galloanserae</taxon>
        <taxon>Anseriformes</taxon>
        <taxon>Anatidae</taxon>
        <taxon>Anserinae</taxon>
        <taxon>Anser</taxon>
    </lineage>
</organism>
<keyword evidence="2 3" id="KW-0175">Coiled coil</keyword>
<dbReference type="GO" id="GO:0019215">
    <property type="term" value="F:intermediate filament binding"/>
    <property type="evidence" value="ECO:0007669"/>
    <property type="project" value="InterPro"/>
</dbReference>
<dbReference type="AlphaFoldDB" id="A0A8B9EY92"/>
<feature type="domain" description="IF rod" evidence="5">
    <location>
        <begin position="13"/>
        <end position="309"/>
    </location>
</feature>
<feature type="coiled-coil region" evidence="3">
    <location>
        <begin position="197"/>
        <end position="298"/>
    </location>
</feature>
<proteinExistence type="predicted"/>
<evidence type="ECO:0000256" key="1">
    <source>
        <dbReference type="ARBA" id="ARBA00022754"/>
    </source>
</evidence>
<reference evidence="6" key="1">
    <citation type="submission" date="2025-08" db="UniProtKB">
        <authorList>
            <consortium name="Ensembl"/>
        </authorList>
    </citation>
    <scope>IDENTIFICATION</scope>
</reference>
<dbReference type="GO" id="GO:0030844">
    <property type="term" value="P:positive regulation of intermediate filament depolymerization"/>
    <property type="evidence" value="ECO:0007669"/>
    <property type="project" value="TreeGrafter"/>
</dbReference>
<evidence type="ECO:0000313" key="6">
    <source>
        <dbReference type="Ensembl" id="ENSACDP00005026037.1"/>
    </source>
</evidence>
<sequence>MEGLVGARLLGEESLQMWDLNKRLEAYLARVKFLEEENEGLRAEIRGAKSGPAAEPWRAKYEEELRALRAALERAFREKCSAELARDNLYEEVQHVKSRCQKEQAAREEAKRQLAAGKKELEEERRAQIWLKERAVQLEKEVGALLEVHEEEKAGLDRELAGFSLSLESLRCAPAAFQPLEVEDYSRRLAEIWRGAVETYKAEVAQLEGSLGQAKESLWKAAEDNQQSQLQLQHLDKELAALRARKELLEDNLARQWQEQRGEAEKFQLAIEALEQEKQSLRAQIAQVLEDRQQLMHLKMSLSLEVATYSAPPVPSPRPAAPLQHLPAWPDGGDGTFAPSRAEPCSPPAPIPAPPDGPRQRQAAEGWGDN</sequence>
<accession>A0A8B9EY92</accession>
<dbReference type="Ensembl" id="ENSACDT00005031055.1">
    <property type="protein sequence ID" value="ENSACDP00005026037.1"/>
    <property type="gene ID" value="ENSACDG00005018843.1"/>
</dbReference>
<reference evidence="6" key="2">
    <citation type="submission" date="2025-09" db="UniProtKB">
        <authorList>
            <consortium name="Ensembl"/>
        </authorList>
    </citation>
    <scope>IDENTIFICATION</scope>
</reference>